<name>A0A830HXA4_9CHLO</name>
<keyword evidence="2" id="KW-1185">Reference proteome</keyword>
<dbReference type="AlphaFoldDB" id="A0A830HXA4"/>
<reference evidence="1" key="1">
    <citation type="submission" date="2020-10" db="EMBL/GenBank/DDBJ databases">
        <title>Unveiling of a novel bifunctional photoreceptor, Dualchrome1, isolated from a cosmopolitan green alga.</title>
        <authorList>
            <person name="Suzuki S."/>
            <person name="Kawachi M."/>
        </authorList>
    </citation>
    <scope>NUCLEOTIDE SEQUENCE</scope>
    <source>
        <strain evidence="1">NIES 2893</strain>
    </source>
</reference>
<gene>
    <name evidence="1" type="ORF">PPROV_001031600</name>
</gene>
<proteinExistence type="predicted"/>
<comment type="caution">
    <text evidence="1">The sequence shown here is derived from an EMBL/GenBank/DDBJ whole genome shotgun (WGS) entry which is preliminary data.</text>
</comment>
<accession>A0A830HXA4</accession>
<evidence type="ECO:0000313" key="1">
    <source>
        <dbReference type="EMBL" id="GHP11588.1"/>
    </source>
</evidence>
<evidence type="ECO:0000313" key="2">
    <source>
        <dbReference type="Proteomes" id="UP000660262"/>
    </source>
</evidence>
<dbReference type="OrthoDB" id="302966at2759"/>
<sequence>MAAPIRVQQQRLLLTQVYGTFEGTPVKPLPRDEAGLGSGRKSHQRRYLWTDAFGVVALVAQARSATTTAAHDAALQAAAALADETFETLGAPGALLGTHMTSWTTDDADYDAALALLAPNIGLRIGKSSANPSGKSDAGMDLDGQYFHYLDKALFASAVLAEEAGDDAGTRHALRAAAIILGVHKHFTVPGEGVHWKLNTDATPIRVLGPPRPSSDAIFGFIAYKRVRNALVALGQISRANQIAQAVEEMRVLAAKFASSTHWRASSDPLGWGLQCIEAHWLAPDDGGPRDRLVRELDEVSRWVLSPTHLSLPFRLYGALIGANVSSSSSSSSSSLVPNAIQQAAALTSEGALVSRELSCGIGSTPHSAINKVMLANVLDVSGWCRRDCFCVPYY</sequence>
<dbReference type="Proteomes" id="UP000660262">
    <property type="component" value="Unassembled WGS sequence"/>
</dbReference>
<dbReference type="EMBL" id="BNJQ01000035">
    <property type="protein sequence ID" value="GHP11588.1"/>
    <property type="molecule type" value="Genomic_DNA"/>
</dbReference>
<organism evidence="1 2">
    <name type="scientific">Pycnococcus provasolii</name>
    <dbReference type="NCBI Taxonomy" id="41880"/>
    <lineage>
        <taxon>Eukaryota</taxon>
        <taxon>Viridiplantae</taxon>
        <taxon>Chlorophyta</taxon>
        <taxon>Pseudoscourfieldiophyceae</taxon>
        <taxon>Pseudoscourfieldiales</taxon>
        <taxon>Pycnococcaceae</taxon>
        <taxon>Pycnococcus</taxon>
    </lineage>
</organism>
<protein>
    <submittedName>
        <fullName evidence="1">Uncharacterized protein</fullName>
    </submittedName>
</protein>